<dbReference type="AlphaFoldDB" id="A0A9P5S866"/>
<organism evidence="1 2">
    <name type="scientific">Podila minutissima</name>
    <dbReference type="NCBI Taxonomy" id="64525"/>
    <lineage>
        <taxon>Eukaryota</taxon>
        <taxon>Fungi</taxon>
        <taxon>Fungi incertae sedis</taxon>
        <taxon>Mucoromycota</taxon>
        <taxon>Mortierellomycotina</taxon>
        <taxon>Mortierellomycetes</taxon>
        <taxon>Mortierellales</taxon>
        <taxon>Mortierellaceae</taxon>
        <taxon>Podila</taxon>
    </lineage>
</organism>
<proteinExistence type="predicted"/>
<accession>A0A9P5S866</accession>
<protein>
    <submittedName>
        <fullName evidence="1">Uncharacterized protein</fullName>
    </submittedName>
</protein>
<dbReference type="EMBL" id="JAAAUY010002392">
    <property type="protein sequence ID" value="KAF9312572.1"/>
    <property type="molecule type" value="Genomic_DNA"/>
</dbReference>
<name>A0A9P5S866_9FUNG</name>
<feature type="non-terminal residue" evidence="1">
    <location>
        <position position="188"/>
    </location>
</feature>
<sequence>MAKSTKSPSFSAHSALAHLTRAAPHSSNIKLRGCTHVVSSHDICACAMKAATNLGFVCIGNPSIPGPSPDEWVRNHRQTRSLTLSSPDFATRATFKDDVTVVRTLRALHVKHPFYLGLKSAEKSSHHWLHEMAERNPALETLTLYGPGAPGVRGLPGPAQAQIVPFKISNYFGRVFPSMKSLTLRHFI</sequence>
<reference evidence="1" key="1">
    <citation type="journal article" date="2020" name="Fungal Divers.">
        <title>Resolving the Mortierellaceae phylogeny through synthesis of multi-gene phylogenetics and phylogenomics.</title>
        <authorList>
            <person name="Vandepol N."/>
            <person name="Liber J."/>
            <person name="Desiro A."/>
            <person name="Na H."/>
            <person name="Kennedy M."/>
            <person name="Barry K."/>
            <person name="Grigoriev I.V."/>
            <person name="Miller A.N."/>
            <person name="O'Donnell K."/>
            <person name="Stajich J.E."/>
            <person name="Bonito G."/>
        </authorList>
    </citation>
    <scope>NUCLEOTIDE SEQUENCE</scope>
    <source>
        <strain evidence="1">NVP1</strain>
    </source>
</reference>
<keyword evidence="2" id="KW-1185">Reference proteome</keyword>
<evidence type="ECO:0000313" key="2">
    <source>
        <dbReference type="Proteomes" id="UP000696485"/>
    </source>
</evidence>
<gene>
    <name evidence="1" type="ORF">BG006_004328</name>
</gene>
<evidence type="ECO:0000313" key="1">
    <source>
        <dbReference type="EMBL" id="KAF9312572.1"/>
    </source>
</evidence>
<comment type="caution">
    <text evidence="1">The sequence shown here is derived from an EMBL/GenBank/DDBJ whole genome shotgun (WGS) entry which is preliminary data.</text>
</comment>
<dbReference type="Proteomes" id="UP000696485">
    <property type="component" value="Unassembled WGS sequence"/>
</dbReference>